<organism evidence="1">
    <name type="scientific">marine metagenome</name>
    <dbReference type="NCBI Taxonomy" id="408172"/>
    <lineage>
        <taxon>unclassified sequences</taxon>
        <taxon>metagenomes</taxon>
        <taxon>ecological metagenomes</taxon>
    </lineage>
</organism>
<accession>A0A382R8P7</accession>
<proteinExistence type="predicted"/>
<protein>
    <recommendedName>
        <fullName evidence="2">Zinc finger CHC2-type domain-containing protein</fullName>
    </recommendedName>
</protein>
<evidence type="ECO:0000313" key="1">
    <source>
        <dbReference type="EMBL" id="SVC94093.1"/>
    </source>
</evidence>
<gene>
    <name evidence="1" type="ORF">METZ01_LOCUS346947</name>
</gene>
<feature type="non-terminal residue" evidence="1">
    <location>
        <position position="109"/>
    </location>
</feature>
<evidence type="ECO:0008006" key="2">
    <source>
        <dbReference type="Google" id="ProtNLM"/>
    </source>
</evidence>
<sequence>MDQIQNIFRGIIDQTHAINSGNDFQYIGLCPSHDDNNPFLSIKMAEDRILVNCHRSCTTKQICSALDIKESDLFNKCGNSKNDQGNAGKKKHFAKVNAKGLVQFYSEKH</sequence>
<name>A0A382R8P7_9ZZZZ</name>
<dbReference type="EMBL" id="UINC01119936">
    <property type="protein sequence ID" value="SVC94093.1"/>
    <property type="molecule type" value="Genomic_DNA"/>
</dbReference>
<reference evidence="1" key="1">
    <citation type="submission" date="2018-05" db="EMBL/GenBank/DDBJ databases">
        <authorList>
            <person name="Lanie J.A."/>
            <person name="Ng W.-L."/>
            <person name="Kazmierczak K.M."/>
            <person name="Andrzejewski T.M."/>
            <person name="Davidsen T.M."/>
            <person name="Wayne K.J."/>
            <person name="Tettelin H."/>
            <person name="Glass J.I."/>
            <person name="Rusch D."/>
            <person name="Podicherti R."/>
            <person name="Tsui H.-C.T."/>
            <person name="Winkler M.E."/>
        </authorList>
    </citation>
    <scope>NUCLEOTIDE SEQUENCE</scope>
</reference>
<dbReference type="AlphaFoldDB" id="A0A382R8P7"/>